<dbReference type="GO" id="GO:0008270">
    <property type="term" value="F:zinc ion binding"/>
    <property type="evidence" value="ECO:0007669"/>
    <property type="project" value="UniProtKB-KW"/>
</dbReference>
<gene>
    <name evidence="7" type="ORF">TTHERM_00471260</name>
</gene>
<evidence type="ECO:0000256" key="2">
    <source>
        <dbReference type="ARBA" id="ARBA00022737"/>
    </source>
</evidence>
<evidence type="ECO:0000256" key="4">
    <source>
        <dbReference type="ARBA" id="ARBA00022833"/>
    </source>
</evidence>
<dbReference type="Pfam" id="PF00226">
    <property type="entry name" value="DnaJ"/>
    <property type="match status" value="1"/>
</dbReference>
<dbReference type="Proteomes" id="UP000009168">
    <property type="component" value="Unassembled WGS sequence"/>
</dbReference>
<feature type="domain" description="J" evidence="6">
    <location>
        <begin position="4"/>
        <end position="71"/>
    </location>
</feature>
<dbReference type="PANTHER" id="PTHR24078:SF553">
    <property type="entry name" value="DNAJ HOMOLOG SUBFAMILY B MEMBER 5"/>
    <property type="match status" value="1"/>
</dbReference>
<dbReference type="Gene3D" id="2.60.260.20">
    <property type="entry name" value="Urease metallochaperone UreE, N-terminal domain"/>
    <property type="match status" value="2"/>
</dbReference>
<dbReference type="InterPro" id="IPR018253">
    <property type="entry name" value="DnaJ_domain_CS"/>
</dbReference>
<dbReference type="STRING" id="312017.I7MGN3"/>
<keyword evidence="5" id="KW-0143">Chaperone</keyword>
<organism evidence="7 8">
    <name type="scientific">Tetrahymena thermophila (strain SB210)</name>
    <dbReference type="NCBI Taxonomy" id="312017"/>
    <lineage>
        <taxon>Eukaryota</taxon>
        <taxon>Sar</taxon>
        <taxon>Alveolata</taxon>
        <taxon>Ciliophora</taxon>
        <taxon>Intramacronucleata</taxon>
        <taxon>Oligohymenophorea</taxon>
        <taxon>Hymenostomatida</taxon>
        <taxon>Tetrahymenina</taxon>
        <taxon>Tetrahymenidae</taxon>
        <taxon>Tetrahymena</taxon>
    </lineage>
</organism>
<dbReference type="RefSeq" id="XP_001033013.2">
    <property type="nucleotide sequence ID" value="XM_001033013.3"/>
</dbReference>
<keyword evidence="4" id="KW-0862">Zinc</keyword>
<evidence type="ECO:0000256" key="3">
    <source>
        <dbReference type="ARBA" id="ARBA00022771"/>
    </source>
</evidence>
<dbReference type="Pfam" id="PF01556">
    <property type="entry name" value="DnaJ_C"/>
    <property type="match status" value="1"/>
</dbReference>
<reference evidence="8" key="1">
    <citation type="journal article" date="2006" name="PLoS Biol.">
        <title>Macronuclear genome sequence of the ciliate Tetrahymena thermophila, a model eukaryote.</title>
        <authorList>
            <person name="Eisen J.A."/>
            <person name="Coyne R.S."/>
            <person name="Wu M."/>
            <person name="Wu D."/>
            <person name="Thiagarajan M."/>
            <person name="Wortman J.R."/>
            <person name="Badger J.H."/>
            <person name="Ren Q."/>
            <person name="Amedeo P."/>
            <person name="Jones K.M."/>
            <person name="Tallon L.J."/>
            <person name="Delcher A.L."/>
            <person name="Salzberg S.L."/>
            <person name="Silva J.C."/>
            <person name="Haas B.J."/>
            <person name="Majoros W.H."/>
            <person name="Farzad M."/>
            <person name="Carlton J.M."/>
            <person name="Smith R.K. Jr."/>
            <person name="Garg J."/>
            <person name="Pearlman R.E."/>
            <person name="Karrer K.M."/>
            <person name="Sun L."/>
            <person name="Manning G."/>
            <person name="Elde N.C."/>
            <person name="Turkewitz A.P."/>
            <person name="Asai D.J."/>
            <person name="Wilkes D.E."/>
            <person name="Wang Y."/>
            <person name="Cai H."/>
            <person name="Collins K."/>
            <person name="Stewart B.A."/>
            <person name="Lee S.R."/>
            <person name="Wilamowska K."/>
            <person name="Weinberg Z."/>
            <person name="Ruzzo W.L."/>
            <person name="Wloga D."/>
            <person name="Gaertig J."/>
            <person name="Frankel J."/>
            <person name="Tsao C.-C."/>
            <person name="Gorovsky M.A."/>
            <person name="Keeling P.J."/>
            <person name="Waller R.F."/>
            <person name="Patron N.J."/>
            <person name="Cherry J.M."/>
            <person name="Stover N.A."/>
            <person name="Krieger C.J."/>
            <person name="del Toro C."/>
            <person name="Ryder H.F."/>
            <person name="Williamson S.C."/>
            <person name="Barbeau R.A."/>
            <person name="Hamilton E.P."/>
            <person name="Orias E."/>
        </authorList>
    </citation>
    <scope>NUCLEOTIDE SEQUENCE [LARGE SCALE GENOMIC DNA]</scope>
    <source>
        <strain evidence="8">SB210</strain>
    </source>
</reference>
<dbReference type="SUPFAM" id="SSF46565">
    <property type="entry name" value="Chaperone J-domain"/>
    <property type="match status" value="1"/>
</dbReference>
<dbReference type="GO" id="GO:0051082">
    <property type="term" value="F:unfolded protein binding"/>
    <property type="evidence" value="ECO:0007669"/>
    <property type="project" value="InterPro"/>
</dbReference>
<name>I7MGN3_TETTS</name>
<evidence type="ECO:0000313" key="8">
    <source>
        <dbReference type="Proteomes" id="UP000009168"/>
    </source>
</evidence>
<dbReference type="InterPro" id="IPR002939">
    <property type="entry name" value="DnaJ_C"/>
</dbReference>
<dbReference type="KEGG" id="tet:TTHERM_00471260"/>
<proteinExistence type="predicted"/>
<dbReference type="SMART" id="SM00271">
    <property type="entry name" value="DnaJ"/>
    <property type="match status" value="1"/>
</dbReference>
<dbReference type="GeneID" id="7830045"/>
<dbReference type="InterPro" id="IPR036869">
    <property type="entry name" value="J_dom_sf"/>
</dbReference>
<evidence type="ECO:0000256" key="1">
    <source>
        <dbReference type="ARBA" id="ARBA00022723"/>
    </source>
</evidence>
<protein>
    <submittedName>
        <fullName evidence="7">DnaJ (Hsp40) family B protein</fullName>
    </submittedName>
</protein>
<dbReference type="PROSITE" id="PS50076">
    <property type="entry name" value="DNAJ_2"/>
    <property type="match status" value="1"/>
</dbReference>
<keyword evidence="8" id="KW-1185">Reference proteome</keyword>
<dbReference type="InterPro" id="IPR008971">
    <property type="entry name" value="HSP40/DnaJ_pept-bd"/>
</dbReference>
<keyword evidence="2" id="KW-0677">Repeat</keyword>
<keyword evidence="1" id="KW-0479">Metal-binding</keyword>
<dbReference type="PROSITE" id="PS00636">
    <property type="entry name" value="DNAJ_1"/>
    <property type="match status" value="1"/>
</dbReference>
<dbReference type="OrthoDB" id="550424at2759"/>
<dbReference type="InParanoid" id="I7MGN3"/>
<dbReference type="EMBL" id="GG662622">
    <property type="protein sequence ID" value="EAR85350.2"/>
    <property type="molecule type" value="Genomic_DNA"/>
</dbReference>
<dbReference type="FunCoup" id="I7MGN3">
    <property type="interactions" value="38"/>
</dbReference>
<dbReference type="FunFam" id="2.60.260.20:FF:000003">
    <property type="entry name" value="DnaJ subfamily A member 2"/>
    <property type="match status" value="1"/>
</dbReference>
<dbReference type="OMA" id="ETKQWAY"/>
<evidence type="ECO:0000313" key="7">
    <source>
        <dbReference type="EMBL" id="EAR85350.2"/>
    </source>
</evidence>
<dbReference type="GO" id="GO:0051087">
    <property type="term" value="F:protein-folding chaperone binding"/>
    <property type="evidence" value="ECO:0007669"/>
    <property type="project" value="TreeGrafter"/>
</dbReference>
<keyword evidence="3" id="KW-0863">Zinc-finger</keyword>
<dbReference type="PANTHER" id="PTHR24078">
    <property type="entry name" value="DNAJ HOMOLOG SUBFAMILY C MEMBER"/>
    <property type="match status" value="1"/>
</dbReference>
<dbReference type="AlphaFoldDB" id="I7MGN3"/>
<dbReference type="PRINTS" id="PR00625">
    <property type="entry name" value="JDOMAIN"/>
</dbReference>
<dbReference type="GO" id="GO:0006457">
    <property type="term" value="P:protein folding"/>
    <property type="evidence" value="ECO:0007669"/>
    <property type="project" value="InterPro"/>
</dbReference>
<dbReference type="eggNOG" id="KOG0714">
    <property type="taxonomic scope" value="Eukaryota"/>
</dbReference>
<dbReference type="CDD" id="cd10747">
    <property type="entry name" value="DnaJ_C"/>
    <property type="match status" value="1"/>
</dbReference>
<evidence type="ECO:0000259" key="6">
    <source>
        <dbReference type="PROSITE" id="PS50076"/>
    </source>
</evidence>
<dbReference type="GO" id="GO:0005829">
    <property type="term" value="C:cytosol"/>
    <property type="evidence" value="ECO:0007669"/>
    <property type="project" value="TreeGrafter"/>
</dbReference>
<dbReference type="Gene3D" id="1.10.287.110">
    <property type="entry name" value="DnaJ domain"/>
    <property type="match status" value="1"/>
</dbReference>
<dbReference type="SUPFAM" id="SSF49493">
    <property type="entry name" value="HSP40/DnaJ peptide-binding domain"/>
    <property type="match status" value="2"/>
</dbReference>
<dbReference type="HOGENOM" id="CLU_017633_10_2_1"/>
<dbReference type="InterPro" id="IPR051339">
    <property type="entry name" value="DnaJ_subfamily_B"/>
</dbReference>
<dbReference type="InterPro" id="IPR001623">
    <property type="entry name" value="DnaJ_domain"/>
</dbReference>
<sequence>MSRDYYEDLEISRDASDSVIAQAYRKLALRWHPQIKGNEDQQTRYSFFCKVSEAYEVLSDPVKRSFYDKYGEDKLKEGFFNQQALKGGYRFGGNPEEIFEKFFGAMNPFQQIYDSENQENVGSLFGYAFGAQNQSAPLPPKPLHVVVECTLAELYNGCSKNVTYQRTVLNKDGRTTTDIKESKMVEVKPGYKNGEQIKYPKLGNEVAGLPNSDLIFTVKELAHSTLKRKGNDLIYYHKLKLIDALYGRPVHFTTLDGRKLFVAIDQVISPSYVKKVNGEGMPIYNPQEYKVEYFGQPPNKGDLYIKFDIQFPAQIDDDKRAELEQILGQQSQIQ</sequence>
<dbReference type="CDD" id="cd06257">
    <property type="entry name" value="DnaJ"/>
    <property type="match status" value="1"/>
</dbReference>
<accession>I7MGN3</accession>
<evidence type="ECO:0000256" key="5">
    <source>
        <dbReference type="ARBA" id="ARBA00023186"/>
    </source>
</evidence>